<protein>
    <submittedName>
        <fullName evidence="2">Uncharacterized protein</fullName>
    </submittedName>
</protein>
<reference evidence="2" key="1">
    <citation type="submission" date="2020-07" db="EMBL/GenBank/DDBJ databases">
        <authorList>
            <person name="Lin J."/>
        </authorList>
    </citation>
    <scope>NUCLEOTIDE SEQUENCE</scope>
</reference>
<name>A0A6V7Q9R0_ANACO</name>
<gene>
    <name evidence="2" type="ORF">CB5_LOCUS23073</name>
</gene>
<accession>A0A6V7Q9R0</accession>
<proteinExistence type="predicted"/>
<feature type="compositionally biased region" description="Low complexity" evidence="1">
    <location>
        <begin position="149"/>
        <end position="163"/>
    </location>
</feature>
<evidence type="ECO:0000256" key="1">
    <source>
        <dbReference type="SAM" id="MobiDB-lite"/>
    </source>
</evidence>
<evidence type="ECO:0000313" key="2">
    <source>
        <dbReference type="EMBL" id="CAD1839862.1"/>
    </source>
</evidence>
<dbReference type="AlphaFoldDB" id="A0A6V7Q9R0"/>
<organism evidence="2">
    <name type="scientific">Ananas comosus var. bracteatus</name>
    <name type="common">red pineapple</name>
    <dbReference type="NCBI Taxonomy" id="296719"/>
    <lineage>
        <taxon>Eukaryota</taxon>
        <taxon>Viridiplantae</taxon>
        <taxon>Streptophyta</taxon>
        <taxon>Embryophyta</taxon>
        <taxon>Tracheophyta</taxon>
        <taxon>Spermatophyta</taxon>
        <taxon>Magnoliopsida</taxon>
        <taxon>Liliopsida</taxon>
        <taxon>Poales</taxon>
        <taxon>Bromeliaceae</taxon>
        <taxon>Bromelioideae</taxon>
        <taxon>Ananas</taxon>
    </lineage>
</organism>
<feature type="region of interest" description="Disordered" evidence="1">
    <location>
        <begin position="89"/>
        <end position="115"/>
    </location>
</feature>
<sequence length="217" mass="23749">MSSTRRRETYCIRPSICEVGYKDSSVLRFFTTITDRGVEGSFHDRVKKTRSRDAYEVLRDGVGLGGGGSQAWAALLPPRPPRLRARALDLGCPLPTSPPSSRPPPSPPLPQDRPPRRATAALYAELEALADLEQSAKKLSPDDATAAPSTIRSAGSATSSATSVTPPLEPLLRLCRPPPRPRRFLHPLRLRLLFAWLPQSSQVDDDDNDPASPTPRR</sequence>
<feature type="region of interest" description="Disordered" evidence="1">
    <location>
        <begin position="137"/>
        <end position="173"/>
    </location>
</feature>
<dbReference type="EMBL" id="LR862134">
    <property type="protein sequence ID" value="CAD1839862.1"/>
    <property type="molecule type" value="Genomic_DNA"/>
</dbReference>
<feature type="compositionally biased region" description="Pro residues" evidence="1">
    <location>
        <begin position="95"/>
        <end position="112"/>
    </location>
</feature>